<evidence type="ECO:0000313" key="2">
    <source>
        <dbReference type="EMBL" id="MFC0250341.1"/>
    </source>
</evidence>
<evidence type="ECO:0000313" key="3">
    <source>
        <dbReference type="Proteomes" id="UP001589773"/>
    </source>
</evidence>
<evidence type="ECO:0000259" key="1">
    <source>
        <dbReference type="Pfam" id="PF07238"/>
    </source>
</evidence>
<keyword evidence="2" id="KW-0966">Cell projection</keyword>
<keyword evidence="2" id="KW-0969">Cilium</keyword>
<keyword evidence="3" id="KW-1185">Reference proteome</keyword>
<comment type="caution">
    <text evidence="2">The sequence shown here is derived from an EMBL/GenBank/DDBJ whole genome shotgun (WGS) entry which is preliminary data.</text>
</comment>
<dbReference type="EMBL" id="JBHLWP010000001">
    <property type="protein sequence ID" value="MFC0250341.1"/>
    <property type="molecule type" value="Genomic_DNA"/>
</dbReference>
<sequence length="254" mass="27637">MNAPAAPLIRKGPPKAADVLSRIGDKAQPHEMRDPFDIGEALTALSLSGEPVTVYQAGSLEPRLARIESVDPELPHFVIDFSGSDRPAPGKAVLVASLGGNAKLQFELDQEWDALPGHPLHVAAEFPPSCLVLNRRAARRVETPVGVNYMASFRVQGKQYELPLYDFSQGGVGMRATPEEVFGLRVGKKLEAVRLELGPNLVLTADLEIRLLRPFRTFLLGDQVQVGCSFASISMQMQETLERFVTSAPRGAAR</sequence>
<protein>
    <submittedName>
        <fullName evidence="2">Flagellar brake protein</fullName>
    </submittedName>
</protein>
<gene>
    <name evidence="2" type="ORF">ACFFJK_00370</name>
</gene>
<name>A0ABV6FAB7_9BURK</name>
<dbReference type="Proteomes" id="UP001589773">
    <property type="component" value="Unassembled WGS sequence"/>
</dbReference>
<reference evidence="2 3" key="1">
    <citation type="submission" date="2024-09" db="EMBL/GenBank/DDBJ databases">
        <authorList>
            <person name="Sun Q."/>
            <person name="Mori K."/>
        </authorList>
    </citation>
    <scope>NUCLEOTIDE SEQUENCE [LARGE SCALE GENOMIC DNA]</scope>
    <source>
        <strain evidence="2 3">CCM 7792</strain>
    </source>
</reference>
<dbReference type="InterPro" id="IPR009875">
    <property type="entry name" value="PilZ_domain"/>
</dbReference>
<dbReference type="Pfam" id="PF07238">
    <property type="entry name" value="PilZ"/>
    <property type="match status" value="1"/>
</dbReference>
<accession>A0ABV6FAB7</accession>
<dbReference type="Gene3D" id="2.40.10.220">
    <property type="entry name" value="predicted glycosyltransferase like domains"/>
    <property type="match status" value="1"/>
</dbReference>
<organism evidence="2 3">
    <name type="scientific">Massilia consociata</name>
    <dbReference type="NCBI Taxonomy" id="760117"/>
    <lineage>
        <taxon>Bacteria</taxon>
        <taxon>Pseudomonadati</taxon>
        <taxon>Pseudomonadota</taxon>
        <taxon>Betaproteobacteria</taxon>
        <taxon>Burkholderiales</taxon>
        <taxon>Oxalobacteraceae</taxon>
        <taxon>Telluria group</taxon>
        <taxon>Massilia</taxon>
    </lineage>
</organism>
<dbReference type="RefSeq" id="WP_379677095.1">
    <property type="nucleotide sequence ID" value="NZ_JBHLWP010000001.1"/>
</dbReference>
<feature type="domain" description="PilZ" evidence="1">
    <location>
        <begin position="135"/>
        <end position="246"/>
    </location>
</feature>
<proteinExistence type="predicted"/>
<keyword evidence="2" id="KW-0282">Flagellum</keyword>